<keyword evidence="3" id="KW-1185">Reference proteome</keyword>
<dbReference type="GeneID" id="105221834"/>
<keyword evidence="1" id="KW-0732">Signal</keyword>
<gene>
    <name evidence="4" type="primary">LOC105221834</name>
</gene>
<dbReference type="KEGG" id="bdr:105221834"/>
<sequence>MLLSFIYNFTVITLIALQLLGPTQARIISDCDSVALETTEYIPNSNTACNSRYPYIYCDGESSAYCTQDECLEDYQCENADLSELSEEEEQVSATTDAPTVIIAESTATTPKTTTMVTTITTQRATSTETITQVTPITTKITATTINNSTTIKPLLTSTTTIDVQNIKSLCRAGVFANYAYSRNCRYYYRCTNGYFLLQECGYLMLFDAYDGYCKSAREARCVSRLISV</sequence>
<protein>
    <submittedName>
        <fullName evidence="4">Uncharacterized protein LOC105221834</fullName>
    </submittedName>
</protein>
<organism evidence="3 4">
    <name type="scientific">Bactrocera dorsalis</name>
    <name type="common">Oriental fruit fly</name>
    <name type="synonym">Dacus dorsalis</name>
    <dbReference type="NCBI Taxonomy" id="27457"/>
    <lineage>
        <taxon>Eukaryota</taxon>
        <taxon>Metazoa</taxon>
        <taxon>Ecdysozoa</taxon>
        <taxon>Arthropoda</taxon>
        <taxon>Hexapoda</taxon>
        <taxon>Insecta</taxon>
        <taxon>Pterygota</taxon>
        <taxon>Neoptera</taxon>
        <taxon>Endopterygota</taxon>
        <taxon>Diptera</taxon>
        <taxon>Brachycera</taxon>
        <taxon>Muscomorpha</taxon>
        <taxon>Tephritoidea</taxon>
        <taxon>Tephritidae</taxon>
        <taxon>Bactrocera</taxon>
        <taxon>Bactrocera</taxon>
    </lineage>
</organism>
<evidence type="ECO:0000313" key="3">
    <source>
        <dbReference type="Proteomes" id="UP001652620"/>
    </source>
</evidence>
<dbReference type="AlphaFoldDB" id="A0A6I9UP48"/>
<feature type="domain" description="Chitin-binding type-2" evidence="2">
    <location>
        <begin position="168"/>
        <end position="224"/>
    </location>
</feature>
<feature type="signal peptide" evidence="1">
    <location>
        <begin position="1"/>
        <end position="25"/>
    </location>
</feature>
<proteinExistence type="predicted"/>
<feature type="chain" id="PRO_5045589896" evidence="1">
    <location>
        <begin position="26"/>
        <end position="229"/>
    </location>
</feature>
<dbReference type="PROSITE" id="PS50940">
    <property type="entry name" value="CHIT_BIND_II"/>
    <property type="match status" value="1"/>
</dbReference>
<dbReference type="InterPro" id="IPR036508">
    <property type="entry name" value="Chitin-bd_dom_sf"/>
</dbReference>
<dbReference type="SUPFAM" id="SSF57625">
    <property type="entry name" value="Invertebrate chitin-binding proteins"/>
    <property type="match status" value="1"/>
</dbReference>
<evidence type="ECO:0000313" key="4">
    <source>
        <dbReference type="RefSeq" id="XP_011197263.3"/>
    </source>
</evidence>
<dbReference type="Proteomes" id="UP001652620">
    <property type="component" value="Unplaced"/>
</dbReference>
<dbReference type="GO" id="GO:0005576">
    <property type="term" value="C:extracellular region"/>
    <property type="evidence" value="ECO:0007669"/>
    <property type="project" value="InterPro"/>
</dbReference>
<reference evidence="4" key="1">
    <citation type="submission" date="2025-08" db="UniProtKB">
        <authorList>
            <consortium name="RefSeq"/>
        </authorList>
    </citation>
    <scope>IDENTIFICATION</scope>
    <source>
        <tissue evidence="4">Adult</tissue>
    </source>
</reference>
<evidence type="ECO:0000256" key="1">
    <source>
        <dbReference type="SAM" id="SignalP"/>
    </source>
</evidence>
<dbReference type="OrthoDB" id="6020543at2759"/>
<evidence type="ECO:0000259" key="2">
    <source>
        <dbReference type="PROSITE" id="PS50940"/>
    </source>
</evidence>
<dbReference type="Pfam" id="PF01607">
    <property type="entry name" value="CBM_14"/>
    <property type="match status" value="1"/>
</dbReference>
<name>A0A6I9UP48_BACDO</name>
<dbReference type="RefSeq" id="XP_011197263.3">
    <property type="nucleotide sequence ID" value="XM_011198961.4"/>
</dbReference>
<dbReference type="InParanoid" id="A0A6I9UP48"/>
<dbReference type="GO" id="GO:0008061">
    <property type="term" value="F:chitin binding"/>
    <property type="evidence" value="ECO:0007669"/>
    <property type="project" value="InterPro"/>
</dbReference>
<accession>A0A6I9UP48</accession>
<dbReference type="InterPro" id="IPR002557">
    <property type="entry name" value="Chitin-bd_dom"/>
</dbReference>
<dbReference type="Gene3D" id="2.170.140.10">
    <property type="entry name" value="Chitin binding domain"/>
    <property type="match status" value="1"/>
</dbReference>